<feature type="binding site" evidence="1">
    <location>
        <position position="43"/>
    </location>
    <ligand>
        <name>Zn(2+)</name>
        <dbReference type="ChEBI" id="CHEBI:29105"/>
        <label>2</label>
    </ligand>
</feature>
<accession>A0A3E4SZE5</accession>
<evidence type="ECO:0008006" key="4">
    <source>
        <dbReference type="Google" id="ProtNLM"/>
    </source>
</evidence>
<protein>
    <recommendedName>
        <fullName evidence="4">Alkaline phosphatase</fullName>
    </recommendedName>
</protein>
<keyword evidence="1" id="KW-0460">Magnesium</keyword>
<reference evidence="2 3" key="1">
    <citation type="submission" date="2018-08" db="EMBL/GenBank/DDBJ databases">
        <title>A genome reference for cultivated species of the human gut microbiota.</title>
        <authorList>
            <person name="Zou Y."/>
            <person name="Xue W."/>
            <person name="Luo G."/>
        </authorList>
    </citation>
    <scope>NUCLEOTIDE SEQUENCE [LARGE SCALE GENOMIC DNA]</scope>
    <source>
        <strain evidence="2 3">TF05-18</strain>
    </source>
</reference>
<dbReference type="SUPFAM" id="SSF53649">
    <property type="entry name" value="Alkaline phosphatase-like"/>
    <property type="match status" value="1"/>
</dbReference>
<dbReference type="GO" id="GO:0046872">
    <property type="term" value="F:metal ion binding"/>
    <property type="evidence" value="ECO:0007669"/>
    <property type="project" value="UniProtKB-KW"/>
</dbReference>
<organism evidence="2 3">
    <name type="scientific">Phocaeicola vulgatus</name>
    <name type="common">Bacteroides vulgatus</name>
    <dbReference type="NCBI Taxonomy" id="821"/>
    <lineage>
        <taxon>Bacteria</taxon>
        <taxon>Pseudomonadati</taxon>
        <taxon>Bacteroidota</taxon>
        <taxon>Bacteroidia</taxon>
        <taxon>Bacteroidales</taxon>
        <taxon>Bacteroidaceae</taxon>
        <taxon>Phocaeicola</taxon>
    </lineage>
</organism>
<evidence type="ECO:0000256" key="1">
    <source>
        <dbReference type="PIRSR" id="PIRSR601952-2"/>
    </source>
</evidence>
<dbReference type="InterPro" id="IPR017850">
    <property type="entry name" value="Alkaline_phosphatase_core_sf"/>
</dbReference>
<feature type="binding site" evidence="1">
    <location>
        <position position="43"/>
    </location>
    <ligand>
        <name>Mg(2+)</name>
        <dbReference type="ChEBI" id="CHEBI:18420"/>
    </ligand>
</feature>
<dbReference type="Gene3D" id="3.40.720.10">
    <property type="entry name" value="Alkaline Phosphatase, subunit A"/>
    <property type="match status" value="1"/>
</dbReference>
<dbReference type="InterPro" id="IPR001952">
    <property type="entry name" value="Alkaline_phosphatase"/>
</dbReference>
<dbReference type="GO" id="GO:0016791">
    <property type="term" value="F:phosphatase activity"/>
    <property type="evidence" value="ECO:0007669"/>
    <property type="project" value="InterPro"/>
</dbReference>
<comment type="caution">
    <text evidence="2">The sequence shown here is derived from an EMBL/GenBank/DDBJ whole genome shotgun (WGS) entry which is preliminary data.</text>
</comment>
<dbReference type="Proteomes" id="UP000261278">
    <property type="component" value="Unassembled WGS sequence"/>
</dbReference>
<dbReference type="RefSeq" id="WP_117678378.1">
    <property type="nucleotide sequence ID" value="NZ_JAKKXL010000016.1"/>
</dbReference>
<comment type="cofactor">
    <cofactor evidence="1">
        <name>Mg(2+)</name>
        <dbReference type="ChEBI" id="CHEBI:18420"/>
    </cofactor>
    <text evidence="1">Binds 1 Mg(2+) ion.</text>
</comment>
<dbReference type="EMBL" id="QSSN01000021">
    <property type="protein sequence ID" value="RGL83980.1"/>
    <property type="molecule type" value="Genomic_DNA"/>
</dbReference>
<name>A0A3E4SZE5_PHOVU</name>
<gene>
    <name evidence="2" type="ORF">DXC44_15945</name>
</gene>
<sequence>MKYSDLLKTLWVVFAFAAYPIYLKAETSNDTRNKTNIILFIGDGMSIAQWQTGMIMSDTPLNIERMNSVGIMTTNSSTDFNGDGPSHGTAIASGRNTRKGAVGISPDVIHLRNRFAPR</sequence>
<dbReference type="AlphaFoldDB" id="A0A3E4SZE5"/>
<proteinExistence type="predicted"/>
<dbReference type="Pfam" id="PF00245">
    <property type="entry name" value="Alk_phosphatase"/>
    <property type="match status" value="1"/>
</dbReference>
<evidence type="ECO:0000313" key="3">
    <source>
        <dbReference type="Proteomes" id="UP000261278"/>
    </source>
</evidence>
<keyword evidence="1" id="KW-0862">Zinc</keyword>
<keyword evidence="1" id="KW-0479">Metal-binding</keyword>
<comment type="cofactor">
    <cofactor evidence="1">
        <name>Zn(2+)</name>
        <dbReference type="ChEBI" id="CHEBI:29105"/>
    </cofactor>
    <text evidence="1">Binds 2 Zn(2+) ions.</text>
</comment>
<evidence type="ECO:0000313" key="2">
    <source>
        <dbReference type="EMBL" id="RGL83980.1"/>
    </source>
</evidence>